<organism evidence="7 8">
    <name type="scientific">Halolactibacillus miurensis</name>
    <dbReference type="NCBI Taxonomy" id="306541"/>
    <lineage>
        <taxon>Bacteria</taxon>
        <taxon>Bacillati</taxon>
        <taxon>Bacillota</taxon>
        <taxon>Bacilli</taxon>
        <taxon>Bacillales</taxon>
        <taxon>Bacillaceae</taxon>
        <taxon>Halolactibacillus</taxon>
    </lineage>
</organism>
<dbReference type="Gene3D" id="3.40.50.10740">
    <property type="entry name" value="Class I glutamine amidotransferase-like"/>
    <property type="match status" value="1"/>
</dbReference>
<dbReference type="EMBL" id="BJWJ01000004">
    <property type="protein sequence ID" value="GEM03595.1"/>
    <property type="molecule type" value="Genomic_DNA"/>
</dbReference>
<dbReference type="PANTHER" id="PTHR30237:SF5">
    <property type="entry name" value="CARBOXYPEPTIDASE VC_A0337-RELATED"/>
    <property type="match status" value="1"/>
</dbReference>
<dbReference type="AlphaFoldDB" id="A0A1I6R3Z4"/>
<evidence type="ECO:0000313" key="6">
    <source>
        <dbReference type="EMBL" id="GEM03595.1"/>
    </source>
</evidence>
<evidence type="ECO:0000256" key="2">
    <source>
        <dbReference type="ARBA" id="ARBA00022801"/>
    </source>
</evidence>
<evidence type="ECO:0000256" key="3">
    <source>
        <dbReference type="PIRSR" id="PIRSR028757-1"/>
    </source>
</evidence>
<dbReference type="Proteomes" id="UP000321773">
    <property type="component" value="Unassembled WGS sequence"/>
</dbReference>
<reference evidence="7 8" key="1">
    <citation type="submission" date="2016-10" db="EMBL/GenBank/DDBJ databases">
        <authorList>
            <person name="de Groot N.N."/>
        </authorList>
    </citation>
    <scope>NUCLEOTIDE SEQUENCE [LARGE SCALE GENOMIC DNA]</scope>
    <source>
        <strain evidence="7 8">DSM 17074</strain>
    </source>
</reference>
<protein>
    <submittedName>
        <fullName evidence="6">LD-carboxypeptidase</fullName>
    </submittedName>
    <submittedName>
        <fullName evidence="7">Muramoyltetrapeptide carboxypeptidase LdcA (Peptidoglycan recycling)</fullName>
    </submittedName>
</protein>
<feature type="active site" description="Nucleophile" evidence="3">
    <location>
        <position position="110"/>
    </location>
</feature>
<keyword evidence="7" id="KW-0121">Carboxypeptidase</keyword>
<dbReference type="Gene3D" id="3.50.30.60">
    <property type="entry name" value="LD-carboxypeptidase A C-terminal domain-like"/>
    <property type="match status" value="1"/>
</dbReference>
<keyword evidence="9" id="KW-1185">Reference proteome</keyword>
<dbReference type="GO" id="GO:0004180">
    <property type="term" value="F:carboxypeptidase activity"/>
    <property type="evidence" value="ECO:0007669"/>
    <property type="project" value="UniProtKB-KW"/>
</dbReference>
<dbReference type="InterPro" id="IPR027478">
    <property type="entry name" value="LdcA_N"/>
</dbReference>
<feature type="active site" description="Charge relay system" evidence="3">
    <location>
        <position position="308"/>
    </location>
</feature>
<feature type="domain" description="LD-carboxypeptidase N-terminal" evidence="4">
    <location>
        <begin position="13"/>
        <end position="130"/>
    </location>
</feature>
<reference evidence="6 9" key="2">
    <citation type="submission" date="2019-07" db="EMBL/GenBank/DDBJ databases">
        <title>Whole genome shotgun sequence of Halolactibacillus miurensis NBRC 100873.</title>
        <authorList>
            <person name="Hosoyama A."/>
            <person name="Uohara A."/>
            <person name="Ohji S."/>
            <person name="Ichikawa N."/>
        </authorList>
    </citation>
    <scope>NUCLEOTIDE SEQUENCE [LARGE SCALE GENOMIC DNA]</scope>
    <source>
        <strain evidence="6 9">NBRC 100873</strain>
    </source>
</reference>
<dbReference type="PIRSF" id="PIRSF028757">
    <property type="entry name" value="LD-carboxypeptidase"/>
    <property type="match status" value="1"/>
</dbReference>
<gene>
    <name evidence="6" type="primary">mccF</name>
    <name evidence="6" type="ORF">HMI01_05830</name>
    <name evidence="7" type="ORF">SAMN05421668_10592</name>
</gene>
<dbReference type="OrthoDB" id="9807329at2"/>
<evidence type="ECO:0000256" key="1">
    <source>
        <dbReference type="ARBA" id="ARBA00010233"/>
    </source>
</evidence>
<sequence length="338" mass="37863">MITYPVFTNDSTIGVTAPSSGVGEDLHNILNQAIKRMQTKGFNVVSGDTAWTQIKAKSASAIQRAKEFNSMIQSDEIEVIIPPWGGELLIEILEYVEFDKVQNKWILGYSDLSVLLLAITLTKGLATAHGTNLVDLRGEYSDETTAMWEPVLATNRDETIVQKSSQLYQKEWSHNSPSPCVFNLTEKTYWKTIDNEPFHIEGRLLGGCIDVIRHLIGTPFGDVRTFRDKYITNEPVVWYLENCELNTTDLRRSLVQMKLAGWFEGCSGILFGRSDANVPVSGYTIEDVYADIARELQIPIAYDIDCGHVPPQITFINGAYAELRVEDGEGTVKQTFKP</sequence>
<dbReference type="InterPro" id="IPR027461">
    <property type="entry name" value="Carboxypeptidase_A_C_sf"/>
</dbReference>
<feature type="active site" description="Charge relay system" evidence="3">
    <location>
        <position position="241"/>
    </location>
</feature>
<keyword evidence="7" id="KW-0645">Protease</keyword>
<dbReference type="InterPro" id="IPR029062">
    <property type="entry name" value="Class_I_gatase-like"/>
</dbReference>
<dbReference type="Proteomes" id="UP000199139">
    <property type="component" value="Unassembled WGS sequence"/>
</dbReference>
<dbReference type="Pfam" id="PF02016">
    <property type="entry name" value="Peptidase_S66"/>
    <property type="match status" value="1"/>
</dbReference>
<dbReference type="CDD" id="cd07062">
    <property type="entry name" value="Peptidase_S66_mccF_like"/>
    <property type="match status" value="1"/>
</dbReference>
<feature type="domain" description="LD-carboxypeptidase C-terminal" evidence="5">
    <location>
        <begin position="201"/>
        <end position="323"/>
    </location>
</feature>
<dbReference type="InterPro" id="IPR003507">
    <property type="entry name" value="S66_fam"/>
</dbReference>
<evidence type="ECO:0000259" key="5">
    <source>
        <dbReference type="Pfam" id="PF17676"/>
    </source>
</evidence>
<dbReference type="InterPro" id="IPR040449">
    <property type="entry name" value="Peptidase_S66_N"/>
</dbReference>
<dbReference type="SUPFAM" id="SSF52317">
    <property type="entry name" value="Class I glutamine amidotransferase-like"/>
    <property type="match status" value="1"/>
</dbReference>
<dbReference type="STRING" id="306541.SAMN05421668_10592"/>
<dbReference type="InterPro" id="IPR040921">
    <property type="entry name" value="Peptidase_S66C"/>
</dbReference>
<name>A0A1I6R3Z4_9BACI</name>
<evidence type="ECO:0000313" key="9">
    <source>
        <dbReference type="Proteomes" id="UP000321773"/>
    </source>
</evidence>
<dbReference type="PANTHER" id="PTHR30237">
    <property type="entry name" value="MURAMOYLTETRAPEPTIDE CARBOXYPEPTIDASE"/>
    <property type="match status" value="1"/>
</dbReference>
<accession>A0A1I6R3Z4</accession>
<comment type="similarity">
    <text evidence="1">Belongs to the peptidase S66 family.</text>
</comment>
<dbReference type="EMBL" id="FPAI01000005">
    <property type="protein sequence ID" value="SFS59344.1"/>
    <property type="molecule type" value="Genomic_DNA"/>
</dbReference>
<evidence type="ECO:0000259" key="4">
    <source>
        <dbReference type="Pfam" id="PF02016"/>
    </source>
</evidence>
<dbReference type="Pfam" id="PF17676">
    <property type="entry name" value="Peptidase_S66C"/>
    <property type="match status" value="1"/>
</dbReference>
<evidence type="ECO:0000313" key="8">
    <source>
        <dbReference type="Proteomes" id="UP000199139"/>
    </source>
</evidence>
<keyword evidence="2" id="KW-0378">Hydrolase</keyword>
<dbReference type="SUPFAM" id="SSF141986">
    <property type="entry name" value="LD-carboxypeptidase A C-terminal domain-like"/>
    <property type="match status" value="1"/>
</dbReference>
<evidence type="ECO:0000313" key="7">
    <source>
        <dbReference type="EMBL" id="SFS59344.1"/>
    </source>
</evidence>
<dbReference type="RefSeq" id="WP_062322177.1">
    <property type="nucleotide sequence ID" value="NZ_BJWJ01000004.1"/>
</dbReference>
<proteinExistence type="inferred from homology"/>